<evidence type="ECO:0000259" key="7">
    <source>
        <dbReference type="PROSITE" id="PS50214"/>
    </source>
</evidence>
<dbReference type="Pfam" id="PF01562">
    <property type="entry name" value="Pep_M12B_propep"/>
    <property type="match status" value="1"/>
</dbReference>
<sequence>MLFPGHAIHTLVVVFIIYAVAVSASFGPARPLKRITNPSTLALEILPRRPNAHEPRSTTSRSPILRHSDTFRLTLSAFDHTYHLHLRPNDHLIHPAARVNYYHTTTDGRTVLDHTEPLLREAVKVYWGEVVPEEESPSRMREDAAGALPRPSQQRTLGWARIIVHDQGDIKKGTPPVYEGAFSVQGQIHHIMTKDNYLRHKHEFDSPITALQDEPDSPLVVFRDSDEMTHLEEHVLRTGVVIEESELPPPPRTCGHDSLPYNTDPRLNPSLRQDDTSPWYDPLGVFNPFALSKRDDVAGGTTTTNFINNIGQNAGCPQSQKVLYMGVAADCAYTAMYGTTSNATTQILNNWNMASSLYKTTFNVSLGIVELQVHNATCPTVADPANPWNVDCTGPGNLTLNDRLSVFSQWRGNRPNDGVGLWHLMSGCPTGSEVGIAWLTTLCQQQASGNAPSIVSGTAVSTAGRTEWQVVSHEIGHNFGALCTSGCNSTSNCCPFSANQCDASGKFVMNPTTAASETTFSPCSLGNICSLMQGNTGWQTNTSCLVAPSPSQKIISLQMCGNGIVEAGEDCDPGPGVNSTCCNPTTCKFTSGSVCDPTNSQCCTDSCQYAPSTQVCRPAKDATCDTAEVCTGNNATCPEDVFAPNGKFSSTDLAASGLTILTEQCQQLGASMNLQEACPATNDKTCLVSCQDPTSASQCITLQTQLVDGSPCGYAGTCMEGTCHAGPIIATAIVRGEAWYKKNLTIAVPVSVAGGILFVFVVGLTLLCMTLDPAGIKRRCCGRTRDRLKSSEPTLKDQRPERISSWAPPMAGVPAVLQPGSSVSRGQAPSMSRTGSLASRDGHGRSNSRGLVPPLPSIGSGRVVAQAPTHWVDPSPWNGR</sequence>
<evidence type="ECO:0000256" key="1">
    <source>
        <dbReference type="ARBA" id="ARBA00023157"/>
    </source>
</evidence>
<comment type="caution">
    <text evidence="4">Lacks conserved residue(s) required for the propagation of feature annotation.</text>
</comment>
<feature type="compositionally biased region" description="Polar residues" evidence="5">
    <location>
        <begin position="819"/>
        <end position="837"/>
    </location>
</feature>
<dbReference type="Gene3D" id="3.40.390.10">
    <property type="entry name" value="Collagenase (Catalytic Domain)"/>
    <property type="match status" value="1"/>
</dbReference>
<dbReference type="SMART" id="SM00050">
    <property type="entry name" value="DISIN"/>
    <property type="match status" value="1"/>
</dbReference>
<dbReference type="Gene3D" id="4.10.70.10">
    <property type="entry name" value="Disintegrin domain"/>
    <property type="match status" value="1"/>
</dbReference>
<evidence type="ECO:0000256" key="2">
    <source>
        <dbReference type="ARBA" id="ARBA00056552"/>
    </source>
</evidence>
<dbReference type="PANTHER" id="PTHR45702:SF2">
    <property type="entry name" value="KUZBANIAN, ISOFORM A"/>
    <property type="match status" value="1"/>
</dbReference>
<proteinExistence type="predicted"/>
<name>A0A5C3NVE4_9AGAM</name>
<dbReference type="Proteomes" id="UP000305948">
    <property type="component" value="Unassembled WGS sequence"/>
</dbReference>
<dbReference type="InterPro" id="IPR024079">
    <property type="entry name" value="MetalloPept_cat_dom_sf"/>
</dbReference>
<feature type="transmembrane region" description="Helical" evidence="6">
    <location>
        <begin position="746"/>
        <end position="769"/>
    </location>
</feature>
<dbReference type="Pfam" id="PF13574">
    <property type="entry name" value="Reprolysin_2"/>
    <property type="match status" value="1"/>
</dbReference>
<evidence type="ECO:0000256" key="6">
    <source>
        <dbReference type="SAM" id="Phobius"/>
    </source>
</evidence>
<dbReference type="SUPFAM" id="SSF55486">
    <property type="entry name" value="Metalloproteases ('zincins'), catalytic domain"/>
    <property type="match status" value="1"/>
</dbReference>
<dbReference type="STRING" id="5364.A0A5C3NVE4"/>
<dbReference type="InterPro" id="IPR002870">
    <property type="entry name" value="Peptidase_M12B_N"/>
</dbReference>
<dbReference type="GO" id="GO:0004222">
    <property type="term" value="F:metalloendopeptidase activity"/>
    <property type="evidence" value="ECO:0007669"/>
    <property type="project" value="InterPro"/>
</dbReference>
<accession>A0A5C3NVE4</accession>
<evidence type="ECO:0000313" key="9">
    <source>
        <dbReference type="EMBL" id="TFK57701.1"/>
    </source>
</evidence>
<dbReference type="GO" id="GO:0006509">
    <property type="term" value="P:membrane protein ectodomain proteolysis"/>
    <property type="evidence" value="ECO:0007669"/>
    <property type="project" value="TreeGrafter"/>
</dbReference>
<dbReference type="InterPro" id="IPR001762">
    <property type="entry name" value="Disintegrin_dom"/>
</dbReference>
<feature type="domain" description="Peptidase M12B" evidence="8">
    <location>
        <begin position="321"/>
        <end position="533"/>
    </location>
</feature>
<organism evidence="9 10">
    <name type="scientific">Heliocybe sulcata</name>
    <dbReference type="NCBI Taxonomy" id="5364"/>
    <lineage>
        <taxon>Eukaryota</taxon>
        <taxon>Fungi</taxon>
        <taxon>Dikarya</taxon>
        <taxon>Basidiomycota</taxon>
        <taxon>Agaricomycotina</taxon>
        <taxon>Agaricomycetes</taxon>
        <taxon>Gloeophyllales</taxon>
        <taxon>Gloeophyllaceae</taxon>
        <taxon>Heliocybe</taxon>
    </lineage>
</organism>
<dbReference type="EMBL" id="ML213503">
    <property type="protein sequence ID" value="TFK57701.1"/>
    <property type="molecule type" value="Genomic_DNA"/>
</dbReference>
<keyword evidence="10" id="KW-1185">Reference proteome</keyword>
<evidence type="ECO:0000259" key="8">
    <source>
        <dbReference type="PROSITE" id="PS50215"/>
    </source>
</evidence>
<evidence type="ECO:0000256" key="4">
    <source>
        <dbReference type="PROSITE-ProRule" id="PRU00276"/>
    </source>
</evidence>
<dbReference type="PROSITE" id="PS50214">
    <property type="entry name" value="DISINTEGRIN_2"/>
    <property type="match status" value="1"/>
</dbReference>
<dbReference type="InterPro" id="IPR001590">
    <property type="entry name" value="Peptidase_M12B"/>
</dbReference>
<feature type="transmembrane region" description="Helical" evidence="6">
    <location>
        <begin position="7"/>
        <end position="27"/>
    </location>
</feature>
<keyword evidence="6" id="KW-1133">Transmembrane helix</keyword>
<feature type="active site" evidence="4">
    <location>
        <position position="474"/>
    </location>
</feature>
<evidence type="ECO:0000256" key="3">
    <source>
        <dbReference type="ARBA" id="ARBA00074021"/>
    </source>
</evidence>
<evidence type="ECO:0000256" key="5">
    <source>
        <dbReference type="SAM" id="MobiDB-lite"/>
    </source>
</evidence>
<feature type="compositionally biased region" description="Basic and acidic residues" evidence="5">
    <location>
        <begin position="788"/>
        <end position="802"/>
    </location>
</feature>
<dbReference type="PANTHER" id="PTHR45702">
    <property type="entry name" value="ADAM10/ADAM17 METALLOPEPTIDASE FAMILY MEMBER"/>
    <property type="match status" value="1"/>
</dbReference>
<evidence type="ECO:0000313" key="10">
    <source>
        <dbReference type="Proteomes" id="UP000305948"/>
    </source>
</evidence>
<dbReference type="GO" id="GO:0005886">
    <property type="term" value="C:plasma membrane"/>
    <property type="evidence" value="ECO:0007669"/>
    <property type="project" value="TreeGrafter"/>
</dbReference>
<reference evidence="9 10" key="1">
    <citation type="journal article" date="2019" name="Nat. Ecol. Evol.">
        <title>Megaphylogeny resolves global patterns of mushroom evolution.</title>
        <authorList>
            <person name="Varga T."/>
            <person name="Krizsan K."/>
            <person name="Foldi C."/>
            <person name="Dima B."/>
            <person name="Sanchez-Garcia M."/>
            <person name="Sanchez-Ramirez S."/>
            <person name="Szollosi G.J."/>
            <person name="Szarkandi J.G."/>
            <person name="Papp V."/>
            <person name="Albert L."/>
            <person name="Andreopoulos W."/>
            <person name="Angelini C."/>
            <person name="Antonin V."/>
            <person name="Barry K.W."/>
            <person name="Bougher N.L."/>
            <person name="Buchanan P."/>
            <person name="Buyck B."/>
            <person name="Bense V."/>
            <person name="Catcheside P."/>
            <person name="Chovatia M."/>
            <person name="Cooper J."/>
            <person name="Damon W."/>
            <person name="Desjardin D."/>
            <person name="Finy P."/>
            <person name="Geml J."/>
            <person name="Haridas S."/>
            <person name="Hughes K."/>
            <person name="Justo A."/>
            <person name="Karasinski D."/>
            <person name="Kautmanova I."/>
            <person name="Kiss B."/>
            <person name="Kocsube S."/>
            <person name="Kotiranta H."/>
            <person name="LaButti K.M."/>
            <person name="Lechner B.E."/>
            <person name="Liimatainen K."/>
            <person name="Lipzen A."/>
            <person name="Lukacs Z."/>
            <person name="Mihaltcheva S."/>
            <person name="Morgado L.N."/>
            <person name="Niskanen T."/>
            <person name="Noordeloos M.E."/>
            <person name="Ohm R.A."/>
            <person name="Ortiz-Santana B."/>
            <person name="Ovrebo C."/>
            <person name="Racz N."/>
            <person name="Riley R."/>
            <person name="Savchenko A."/>
            <person name="Shiryaev A."/>
            <person name="Soop K."/>
            <person name="Spirin V."/>
            <person name="Szebenyi C."/>
            <person name="Tomsovsky M."/>
            <person name="Tulloss R.E."/>
            <person name="Uehling J."/>
            <person name="Grigoriev I.V."/>
            <person name="Vagvolgyi C."/>
            <person name="Papp T."/>
            <person name="Martin F.M."/>
            <person name="Miettinen O."/>
            <person name="Hibbett D.S."/>
            <person name="Nagy L.G."/>
        </authorList>
    </citation>
    <scope>NUCLEOTIDE SEQUENCE [LARGE SCALE GENOMIC DNA]</scope>
    <source>
        <strain evidence="9 10">OMC1185</strain>
    </source>
</reference>
<dbReference type="FunFam" id="4.10.70.10:FF:000003">
    <property type="entry name" value="Disintegrin and metalloproteinase domain-containing protein 17"/>
    <property type="match status" value="1"/>
</dbReference>
<dbReference type="Pfam" id="PF00200">
    <property type="entry name" value="Disintegrin"/>
    <property type="match status" value="1"/>
</dbReference>
<dbReference type="InterPro" id="IPR051489">
    <property type="entry name" value="ADAM_Metalloproteinase"/>
</dbReference>
<feature type="domain" description="Disintegrin" evidence="7">
    <location>
        <begin position="557"/>
        <end position="645"/>
    </location>
</feature>
<dbReference type="OrthoDB" id="5951731at2759"/>
<comment type="function">
    <text evidence="2">Probable zinc protease.</text>
</comment>
<feature type="region of interest" description="Disordered" evidence="5">
    <location>
        <begin position="788"/>
        <end position="880"/>
    </location>
</feature>
<protein>
    <recommendedName>
        <fullName evidence="3">Disintegrin and metalloproteinase domain-containing protein B</fullName>
    </recommendedName>
</protein>
<gene>
    <name evidence="9" type="ORF">OE88DRAFT_1709856</name>
</gene>
<dbReference type="PROSITE" id="PS50215">
    <property type="entry name" value="ADAM_MEPRO"/>
    <property type="match status" value="1"/>
</dbReference>
<keyword evidence="6" id="KW-0812">Transmembrane</keyword>
<dbReference type="InterPro" id="IPR036436">
    <property type="entry name" value="Disintegrin_dom_sf"/>
</dbReference>
<dbReference type="AlphaFoldDB" id="A0A5C3NVE4"/>
<keyword evidence="1" id="KW-1015">Disulfide bond</keyword>
<keyword evidence="6" id="KW-0472">Membrane</keyword>
<dbReference type="SUPFAM" id="SSF57552">
    <property type="entry name" value="Blood coagulation inhibitor (disintegrin)"/>
    <property type="match status" value="1"/>
</dbReference>